<feature type="region of interest" description="Disordered" evidence="12">
    <location>
        <begin position="888"/>
        <end position="911"/>
    </location>
</feature>
<dbReference type="NCBIfam" id="TIGR00614">
    <property type="entry name" value="recQ_fam"/>
    <property type="match status" value="1"/>
</dbReference>
<feature type="domain" description="Helicase C-terminal" evidence="14">
    <location>
        <begin position="576"/>
        <end position="730"/>
    </location>
</feature>
<dbReference type="GO" id="GO:0005694">
    <property type="term" value="C:chromosome"/>
    <property type="evidence" value="ECO:0007669"/>
    <property type="project" value="TreeGrafter"/>
</dbReference>
<dbReference type="HOGENOM" id="CLU_001103_22_3_1"/>
<evidence type="ECO:0000256" key="8">
    <source>
        <dbReference type="ARBA" id="ARBA00023235"/>
    </source>
</evidence>
<dbReference type="InterPro" id="IPR036388">
    <property type="entry name" value="WH-like_DNA-bd_sf"/>
</dbReference>
<dbReference type="GO" id="GO:0003677">
    <property type="term" value="F:DNA binding"/>
    <property type="evidence" value="ECO:0007669"/>
    <property type="project" value="UniProtKB-KW"/>
</dbReference>
<dbReference type="EMBL" id="KN832979">
    <property type="protein sequence ID" value="KIM87683.1"/>
    <property type="molecule type" value="Genomic_DNA"/>
</dbReference>
<comment type="catalytic activity">
    <reaction evidence="10">
        <text>Couples ATP hydrolysis with the unwinding of duplex DNA by translocating in the 3'-5' direction.</text>
        <dbReference type="EC" id="5.6.2.4"/>
    </reaction>
</comment>
<dbReference type="FunFam" id="3.40.50.300:FF:000296">
    <property type="entry name" value="ATP-dependent DNA helicase RecQ"/>
    <property type="match status" value="1"/>
</dbReference>
<evidence type="ECO:0000256" key="9">
    <source>
        <dbReference type="ARBA" id="ARBA00023242"/>
    </source>
</evidence>
<name>A0A0C3BMJ1_PILCF</name>
<protein>
    <recommendedName>
        <fullName evidence="11">DNA 3'-5' helicase</fullName>
        <ecNumber evidence="11">5.6.2.4</ecNumber>
    </recommendedName>
</protein>
<dbReference type="FunFam" id="3.40.50.300:FF:001975">
    <property type="entry name" value="ATP-dependent DNA helicase"/>
    <property type="match status" value="1"/>
</dbReference>
<dbReference type="GO" id="GO:0005524">
    <property type="term" value="F:ATP binding"/>
    <property type="evidence" value="ECO:0007669"/>
    <property type="project" value="UniProtKB-KW"/>
</dbReference>
<dbReference type="Proteomes" id="UP000054166">
    <property type="component" value="Unassembled WGS sequence"/>
</dbReference>
<reference evidence="15 16" key="1">
    <citation type="submission" date="2014-04" db="EMBL/GenBank/DDBJ databases">
        <authorList>
            <consortium name="DOE Joint Genome Institute"/>
            <person name="Kuo A."/>
            <person name="Tarkka M."/>
            <person name="Buscot F."/>
            <person name="Kohler A."/>
            <person name="Nagy L.G."/>
            <person name="Floudas D."/>
            <person name="Copeland A."/>
            <person name="Barry K.W."/>
            <person name="Cichocki N."/>
            <person name="Veneault-Fourrey C."/>
            <person name="LaButti K."/>
            <person name="Lindquist E.A."/>
            <person name="Lipzen A."/>
            <person name="Lundell T."/>
            <person name="Morin E."/>
            <person name="Murat C."/>
            <person name="Sun H."/>
            <person name="Tunlid A."/>
            <person name="Henrissat B."/>
            <person name="Grigoriev I.V."/>
            <person name="Hibbett D.S."/>
            <person name="Martin F."/>
            <person name="Nordberg H.P."/>
            <person name="Cantor M.N."/>
            <person name="Hua S.X."/>
        </authorList>
    </citation>
    <scope>NUCLEOTIDE SEQUENCE [LARGE SCALE GENOMIC DNA]</scope>
    <source>
        <strain evidence="15 16">F 1598</strain>
    </source>
</reference>
<dbReference type="OrthoDB" id="10261556at2759"/>
<dbReference type="FunCoup" id="A0A0C3BMJ1">
    <property type="interactions" value="212"/>
</dbReference>
<keyword evidence="6" id="KW-0067">ATP-binding</keyword>
<evidence type="ECO:0000259" key="14">
    <source>
        <dbReference type="PROSITE" id="PS51194"/>
    </source>
</evidence>
<dbReference type="GO" id="GO:0005737">
    <property type="term" value="C:cytoplasm"/>
    <property type="evidence" value="ECO:0007669"/>
    <property type="project" value="TreeGrafter"/>
</dbReference>
<evidence type="ECO:0000256" key="6">
    <source>
        <dbReference type="ARBA" id="ARBA00022840"/>
    </source>
</evidence>
<dbReference type="PANTHER" id="PTHR13710">
    <property type="entry name" value="DNA HELICASE RECQ FAMILY MEMBER"/>
    <property type="match status" value="1"/>
</dbReference>
<dbReference type="Pfam" id="PF00271">
    <property type="entry name" value="Helicase_C"/>
    <property type="match status" value="1"/>
</dbReference>
<feature type="compositionally biased region" description="Low complexity" evidence="12">
    <location>
        <begin position="86"/>
        <end position="100"/>
    </location>
</feature>
<dbReference type="Pfam" id="PF00270">
    <property type="entry name" value="DEAD"/>
    <property type="match status" value="1"/>
</dbReference>
<keyword evidence="3" id="KW-0547">Nucleotide-binding</keyword>
<dbReference type="GO" id="GO:0043138">
    <property type="term" value="F:3'-5' DNA helicase activity"/>
    <property type="evidence" value="ECO:0007669"/>
    <property type="project" value="UniProtKB-EC"/>
</dbReference>
<feature type="compositionally biased region" description="Pro residues" evidence="12">
    <location>
        <begin position="251"/>
        <end position="263"/>
    </location>
</feature>
<feature type="domain" description="Helicase ATP-binding" evidence="13">
    <location>
        <begin position="373"/>
        <end position="553"/>
    </location>
</feature>
<dbReference type="Gene3D" id="3.40.50.300">
    <property type="entry name" value="P-loop containing nucleotide triphosphate hydrolases"/>
    <property type="match status" value="2"/>
</dbReference>
<dbReference type="InterPro" id="IPR004589">
    <property type="entry name" value="DNA_helicase_ATP-dep_RecQ"/>
</dbReference>
<dbReference type="CDD" id="cd17920">
    <property type="entry name" value="DEXHc_RecQ"/>
    <property type="match status" value="1"/>
</dbReference>
<evidence type="ECO:0000256" key="4">
    <source>
        <dbReference type="ARBA" id="ARBA00022801"/>
    </source>
</evidence>
<dbReference type="GO" id="GO:0000724">
    <property type="term" value="P:double-strand break repair via homologous recombination"/>
    <property type="evidence" value="ECO:0007669"/>
    <property type="project" value="TreeGrafter"/>
</dbReference>
<dbReference type="InParanoid" id="A0A0C3BMJ1"/>
<dbReference type="InterPro" id="IPR036390">
    <property type="entry name" value="WH_DNA-bd_sf"/>
</dbReference>
<evidence type="ECO:0000256" key="7">
    <source>
        <dbReference type="ARBA" id="ARBA00023125"/>
    </source>
</evidence>
<dbReference type="STRING" id="765440.A0A0C3BMJ1"/>
<evidence type="ECO:0000256" key="10">
    <source>
        <dbReference type="ARBA" id="ARBA00034617"/>
    </source>
</evidence>
<dbReference type="SUPFAM" id="SSF52540">
    <property type="entry name" value="P-loop containing nucleoside triphosphate hydrolases"/>
    <property type="match status" value="1"/>
</dbReference>
<dbReference type="EC" id="5.6.2.4" evidence="11"/>
<dbReference type="GO" id="GO:0006260">
    <property type="term" value="P:DNA replication"/>
    <property type="evidence" value="ECO:0007669"/>
    <property type="project" value="InterPro"/>
</dbReference>
<dbReference type="InterPro" id="IPR032284">
    <property type="entry name" value="RecQ_Zn-bd"/>
</dbReference>
<dbReference type="SUPFAM" id="SSF46785">
    <property type="entry name" value="Winged helix' DNA-binding domain"/>
    <property type="match status" value="1"/>
</dbReference>
<feature type="compositionally biased region" description="Polar residues" evidence="12">
    <location>
        <begin position="171"/>
        <end position="181"/>
    </location>
</feature>
<evidence type="ECO:0000259" key="13">
    <source>
        <dbReference type="PROSITE" id="PS51192"/>
    </source>
</evidence>
<dbReference type="Gene3D" id="1.10.10.10">
    <property type="entry name" value="Winged helix-like DNA-binding domain superfamily/Winged helix DNA-binding domain"/>
    <property type="match status" value="1"/>
</dbReference>
<feature type="region of interest" description="Disordered" evidence="12">
    <location>
        <begin position="21"/>
        <end position="181"/>
    </location>
</feature>
<dbReference type="InterPro" id="IPR018982">
    <property type="entry name" value="RQC_domain"/>
</dbReference>
<evidence type="ECO:0000313" key="15">
    <source>
        <dbReference type="EMBL" id="KIM87683.1"/>
    </source>
</evidence>
<dbReference type="GO" id="GO:0005634">
    <property type="term" value="C:nucleus"/>
    <property type="evidence" value="ECO:0007669"/>
    <property type="project" value="UniProtKB-SubCell"/>
</dbReference>
<sequence>MSGPRNNLADVLRRRGQTAKVLPAISNLHPKTSKFKPAASTPPLRKNTSGSLPSFSTPGFKPRRDIIDLSSTETTPITVPPRTLSVKRSSSDSALSSEHSPSSKKPRKDSTASNKENIYESAPRDKGKGKAKEPTNDDDEPWKMMEVDEDPNPFARLDRDYPQHAAPTVTPPTQNANHSDLNSKSLDVLKTLQCTDSDFKFKIMDSILEYVTMKNKNHDITLLNAINAVIENRICAIRTAITARERGEEPAAPPPPSRPPPPAAAASVSSKHFTHQVRELIPERDDDDDDDDVIIVPGSDDYLWQAVGGVPMEDVEDEFSNAIPEPVASTSTCISAIQPTTEQSSSPYYKEITRVLKSVFKLESFRGNQLEAILATMSGKDVFVLMPTGGGKSLCYQLPAVCKGSSSSGLTVVVSPLIALMNDQVNGLRNIGVDVELWNSENSSDDAYAITRRLKGGVGELPCMLYLTPEKLSESAVLKSILGRLYEMGALARFVIDEAHCISTWGRDFRDAYAKLDCLRAWYPNVPIMALTATANESVIKNIIDRLSIPNCVFLKQSFNRPNLHYDVREKKKNTILKEIAAFIKSRHANETGIIYCFARAHCEQVAQALRDEFGLRAEHYHAGMPQAEKKRTQDQWQSGEAQIIVSTIAFGMGIDKKDVRFVIHHTMPKNMDGYYQETGRAGRDGRPADCILFYQYGDAKALMEQIAKDKDDGTTPLTEEDKTRLTEEVKKVMEYCTNISRCRRVQVLRYFNEAFHESDCHKGCDVCMDDAEVTTRDVTTEAIEAIKLLKSMSGNNSMAHCKAVFVGSKKKEVMQRGHDGLPGHGKGHGLGQKGIDQLFEELVAMDVFREQAITNSGGWSNSYLQLGQRANEVLSGQKRVTIHVKAGPASAGPSKKTTKKTASKPVVRTTSKKTVVQEKKVSLFQADNDYLGSFSDDEEFDGYVPLIDDDDDEIVEAPSPKPKAWPPVRSVSERATALRPSPSIEVIDDSEGVSMSTSDRLHLDLKTLRRQIIARDELTSDDDVFDDMFLLRLSLMTPTDAPTFKELIKDHYDTDMKFVNEKWAKYGKNFLQLCISSKLAPPRLSTPKGNEYIF</sequence>
<dbReference type="PROSITE" id="PS51194">
    <property type="entry name" value="HELICASE_CTER"/>
    <property type="match status" value="1"/>
</dbReference>
<keyword evidence="16" id="KW-1185">Reference proteome</keyword>
<dbReference type="InterPro" id="IPR002464">
    <property type="entry name" value="DNA/RNA_helicase_DEAH_CS"/>
</dbReference>
<dbReference type="SMART" id="SM00956">
    <property type="entry name" value="RQC"/>
    <property type="match status" value="1"/>
</dbReference>
<dbReference type="GO" id="GO:0009378">
    <property type="term" value="F:four-way junction helicase activity"/>
    <property type="evidence" value="ECO:0007669"/>
    <property type="project" value="TreeGrafter"/>
</dbReference>
<proteinExistence type="inferred from homology"/>
<evidence type="ECO:0000256" key="5">
    <source>
        <dbReference type="ARBA" id="ARBA00022806"/>
    </source>
</evidence>
<dbReference type="GO" id="GO:0016787">
    <property type="term" value="F:hydrolase activity"/>
    <property type="evidence" value="ECO:0007669"/>
    <property type="project" value="UniProtKB-KW"/>
</dbReference>
<keyword evidence="8" id="KW-0413">Isomerase</keyword>
<feature type="region of interest" description="Disordered" evidence="12">
    <location>
        <begin position="245"/>
        <end position="270"/>
    </location>
</feature>
<comment type="subcellular location">
    <subcellularLocation>
        <location evidence="1">Nucleus</location>
    </subcellularLocation>
</comment>
<feature type="region of interest" description="Disordered" evidence="12">
    <location>
        <begin position="958"/>
        <end position="977"/>
    </location>
</feature>
<organism evidence="15 16">
    <name type="scientific">Piloderma croceum (strain F 1598)</name>
    <dbReference type="NCBI Taxonomy" id="765440"/>
    <lineage>
        <taxon>Eukaryota</taxon>
        <taxon>Fungi</taxon>
        <taxon>Dikarya</taxon>
        <taxon>Basidiomycota</taxon>
        <taxon>Agaricomycotina</taxon>
        <taxon>Agaricomycetes</taxon>
        <taxon>Agaricomycetidae</taxon>
        <taxon>Atheliales</taxon>
        <taxon>Atheliaceae</taxon>
        <taxon>Piloderma</taxon>
    </lineage>
</organism>
<dbReference type="InterPro" id="IPR011545">
    <property type="entry name" value="DEAD/DEAH_box_helicase_dom"/>
</dbReference>
<comment type="similarity">
    <text evidence="2">Belongs to the helicase family. RecQ subfamily.</text>
</comment>
<accession>A0A0C3BMJ1</accession>
<dbReference type="InterPro" id="IPR027417">
    <property type="entry name" value="P-loop_NTPase"/>
</dbReference>
<evidence type="ECO:0000256" key="12">
    <source>
        <dbReference type="SAM" id="MobiDB-lite"/>
    </source>
</evidence>
<dbReference type="InterPro" id="IPR014001">
    <property type="entry name" value="Helicase_ATP-bd"/>
</dbReference>
<keyword evidence="4" id="KW-0378">Hydrolase</keyword>
<dbReference type="CDD" id="cd18794">
    <property type="entry name" value="SF2_C_RecQ"/>
    <property type="match status" value="1"/>
</dbReference>
<dbReference type="Pfam" id="PF16124">
    <property type="entry name" value="RecQ_Zn_bind"/>
    <property type="match status" value="1"/>
</dbReference>
<dbReference type="AlphaFoldDB" id="A0A0C3BMJ1"/>
<reference evidence="16" key="2">
    <citation type="submission" date="2015-01" db="EMBL/GenBank/DDBJ databases">
        <title>Evolutionary Origins and Diversification of the Mycorrhizal Mutualists.</title>
        <authorList>
            <consortium name="DOE Joint Genome Institute"/>
            <consortium name="Mycorrhizal Genomics Consortium"/>
            <person name="Kohler A."/>
            <person name="Kuo A."/>
            <person name="Nagy L.G."/>
            <person name="Floudas D."/>
            <person name="Copeland A."/>
            <person name="Barry K.W."/>
            <person name="Cichocki N."/>
            <person name="Veneault-Fourrey C."/>
            <person name="LaButti K."/>
            <person name="Lindquist E.A."/>
            <person name="Lipzen A."/>
            <person name="Lundell T."/>
            <person name="Morin E."/>
            <person name="Murat C."/>
            <person name="Riley R."/>
            <person name="Ohm R."/>
            <person name="Sun H."/>
            <person name="Tunlid A."/>
            <person name="Henrissat B."/>
            <person name="Grigoriev I.V."/>
            <person name="Hibbett D.S."/>
            <person name="Martin F."/>
        </authorList>
    </citation>
    <scope>NUCLEOTIDE SEQUENCE [LARGE SCALE GENOMIC DNA]</scope>
    <source>
        <strain evidence="16">F 1598</strain>
    </source>
</reference>
<dbReference type="SMART" id="SM00487">
    <property type="entry name" value="DEXDc"/>
    <property type="match status" value="1"/>
</dbReference>
<feature type="compositionally biased region" description="Polar residues" evidence="12">
    <location>
        <begin position="46"/>
        <end position="57"/>
    </location>
</feature>
<dbReference type="PROSITE" id="PS00690">
    <property type="entry name" value="DEAH_ATP_HELICASE"/>
    <property type="match status" value="1"/>
</dbReference>
<evidence type="ECO:0000256" key="1">
    <source>
        <dbReference type="ARBA" id="ARBA00004123"/>
    </source>
</evidence>
<dbReference type="SMART" id="SM00490">
    <property type="entry name" value="HELICc"/>
    <property type="match status" value="1"/>
</dbReference>
<evidence type="ECO:0000313" key="16">
    <source>
        <dbReference type="Proteomes" id="UP000054166"/>
    </source>
</evidence>
<gene>
    <name evidence="15" type="ORF">PILCRDRAFT_815265</name>
</gene>
<dbReference type="InterPro" id="IPR001650">
    <property type="entry name" value="Helicase_C-like"/>
</dbReference>
<dbReference type="PROSITE" id="PS51192">
    <property type="entry name" value="HELICASE_ATP_BIND_1"/>
    <property type="match status" value="1"/>
</dbReference>
<keyword evidence="7" id="KW-0238">DNA-binding</keyword>
<dbReference type="Pfam" id="PF09382">
    <property type="entry name" value="RQC"/>
    <property type="match status" value="1"/>
</dbReference>
<keyword evidence="9" id="KW-0539">Nucleus</keyword>
<dbReference type="PANTHER" id="PTHR13710:SF153">
    <property type="entry name" value="RECQ-LIKE DNA HELICASE BLM"/>
    <property type="match status" value="1"/>
</dbReference>
<evidence type="ECO:0000256" key="3">
    <source>
        <dbReference type="ARBA" id="ARBA00022741"/>
    </source>
</evidence>
<evidence type="ECO:0000256" key="2">
    <source>
        <dbReference type="ARBA" id="ARBA00005446"/>
    </source>
</evidence>
<keyword evidence="5" id="KW-0347">Helicase</keyword>
<feature type="compositionally biased region" description="Basic and acidic residues" evidence="12">
    <location>
        <begin position="122"/>
        <end position="146"/>
    </location>
</feature>
<evidence type="ECO:0000256" key="11">
    <source>
        <dbReference type="ARBA" id="ARBA00034808"/>
    </source>
</evidence>